<evidence type="ECO:0000313" key="3">
    <source>
        <dbReference type="Proteomes" id="UP001140562"/>
    </source>
</evidence>
<dbReference type="EMBL" id="JAPEUV010000049">
    <property type="protein sequence ID" value="KAJ4336439.1"/>
    <property type="molecule type" value="Genomic_DNA"/>
</dbReference>
<accession>A0A9W8WZI6</accession>
<feature type="region of interest" description="Disordered" evidence="1">
    <location>
        <begin position="295"/>
        <end position="325"/>
    </location>
</feature>
<evidence type="ECO:0000256" key="1">
    <source>
        <dbReference type="SAM" id="MobiDB-lite"/>
    </source>
</evidence>
<sequence>MGDVHWELPVTGWEDETVGVNGQTLTSAQPLLVTDWDLSGQTTEAVESKTTQGRDPKPTTRLEAAHDPVRDTQLPQSQTVGSVGTAAVVVGPSSVVVVGSQTLRPGGPAVTVGGTAVALVPSATAIVVGGTSLPLPQDVRPGNQRPIGNFGTIPVVVGPSSVVTIGTQTLQPGGPAVTIGPGTIISLPPFGTALVVGGTTSVLPQVPNSAPKAAAPPVLTIGSTTLIPNAATQFFIGPGQTLTPGGTAVFDGIKVSLESSAAFVVIGSSTHTLLTPDAVSPRVVNAQPELVLGGTTFTARPSSSRPGSTPANRLGPPGSPQAQEMEIQDEPGPVFVISGQTLSPGGAPITVSGSTLSLAPSGAFLIIDGSTTSLAASTATAAAAAHITPSPLTIGNGVFRPLPGSGTTYQIGTAMLTPGGSVIVAGTTISLAAGATALVINGVTTTLAAEAQAMITNPPLLTVGSRTYTAAPGTGTAFVIDGQTLTPGGTITLWAQHIYRALPCYNNKRNHNIPKRECE</sequence>
<protein>
    <submittedName>
        <fullName evidence="2">Uncharacterized protein</fullName>
    </submittedName>
</protein>
<feature type="compositionally biased region" description="Polar residues" evidence="1">
    <location>
        <begin position="42"/>
        <end position="51"/>
    </location>
</feature>
<proteinExistence type="predicted"/>
<dbReference type="AlphaFoldDB" id="A0A9W8WZI6"/>
<feature type="compositionally biased region" description="Basic and acidic residues" evidence="1">
    <location>
        <begin position="52"/>
        <end position="64"/>
    </location>
</feature>
<name>A0A9W8WZI6_9PLEO</name>
<reference evidence="2" key="1">
    <citation type="submission" date="2022-10" db="EMBL/GenBank/DDBJ databases">
        <title>Tapping the CABI collections for fungal endophytes: first genome assemblies for Collariella, Neodidymelliopsis, Ascochyta clinopodiicola, Didymella pomorum, Didymosphaeria variabile, Neocosmospora piperis and Neocucurbitaria cava.</title>
        <authorList>
            <person name="Hill R."/>
        </authorList>
    </citation>
    <scope>NUCLEOTIDE SEQUENCE</scope>
    <source>
        <strain evidence="2">IMI 360193</strain>
    </source>
</reference>
<comment type="caution">
    <text evidence="2">The sequence shown here is derived from an EMBL/GenBank/DDBJ whole genome shotgun (WGS) entry which is preliminary data.</text>
</comment>
<dbReference type="Proteomes" id="UP001140562">
    <property type="component" value="Unassembled WGS sequence"/>
</dbReference>
<evidence type="ECO:0000313" key="2">
    <source>
        <dbReference type="EMBL" id="KAJ4336439.1"/>
    </source>
</evidence>
<keyword evidence="3" id="KW-1185">Reference proteome</keyword>
<feature type="region of interest" description="Disordered" evidence="1">
    <location>
        <begin position="42"/>
        <end position="64"/>
    </location>
</feature>
<feature type="compositionally biased region" description="Polar residues" evidence="1">
    <location>
        <begin position="295"/>
        <end position="311"/>
    </location>
</feature>
<gene>
    <name evidence="2" type="ORF">N0V87_005455</name>
</gene>
<organism evidence="2 3">
    <name type="scientific">Didymella glomerata</name>
    <dbReference type="NCBI Taxonomy" id="749621"/>
    <lineage>
        <taxon>Eukaryota</taxon>
        <taxon>Fungi</taxon>
        <taxon>Dikarya</taxon>
        <taxon>Ascomycota</taxon>
        <taxon>Pezizomycotina</taxon>
        <taxon>Dothideomycetes</taxon>
        <taxon>Pleosporomycetidae</taxon>
        <taxon>Pleosporales</taxon>
        <taxon>Pleosporineae</taxon>
        <taxon>Didymellaceae</taxon>
        <taxon>Didymella</taxon>
    </lineage>
</organism>
<dbReference type="OrthoDB" id="3642826at2759"/>